<evidence type="ECO:0000256" key="3">
    <source>
        <dbReference type="ARBA" id="ARBA00023052"/>
    </source>
</evidence>
<dbReference type="CDD" id="cd02012">
    <property type="entry name" value="TPP_TK"/>
    <property type="match status" value="1"/>
</dbReference>
<accession>A0A4R7KPM6</accession>
<dbReference type="Pfam" id="PF00456">
    <property type="entry name" value="Transketolase_N"/>
    <property type="match status" value="1"/>
</dbReference>
<dbReference type="PANTHER" id="PTHR47514:SF1">
    <property type="entry name" value="TRANSKETOLASE N-TERMINAL SECTION-RELATED"/>
    <property type="match status" value="1"/>
</dbReference>
<organism evidence="5 6">
    <name type="scientific">Fonticella tunisiensis</name>
    <dbReference type="NCBI Taxonomy" id="1096341"/>
    <lineage>
        <taxon>Bacteria</taxon>
        <taxon>Bacillati</taxon>
        <taxon>Bacillota</taxon>
        <taxon>Clostridia</taxon>
        <taxon>Eubacteriales</taxon>
        <taxon>Clostridiaceae</taxon>
        <taxon>Fonticella</taxon>
    </lineage>
</organism>
<dbReference type="InterPro" id="IPR005474">
    <property type="entry name" value="Transketolase_N"/>
</dbReference>
<feature type="domain" description="Transketolase N-terminal" evidence="4">
    <location>
        <begin position="16"/>
        <end position="267"/>
    </location>
</feature>
<gene>
    <name evidence="5" type="ORF">EDD71_11341</name>
</gene>
<comment type="similarity">
    <text evidence="2">Belongs to the transketolase family.</text>
</comment>
<evidence type="ECO:0000256" key="1">
    <source>
        <dbReference type="ARBA" id="ARBA00001964"/>
    </source>
</evidence>
<protein>
    <submittedName>
        <fullName evidence="5">Transketolase</fullName>
    </submittedName>
</protein>
<dbReference type="OrthoDB" id="8732661at2"/>
<sequence length="282" mass="31009">MLGAEKIKEFEIFALKIRIEAMKAIGNLGFGHVGGALSIADALAVLYGGVMNVDPKNPRWDDRDWLICSKGHAGPAVYAALALRGYFPLEELMTLNKPGTHLPSHCDRNLTIGVDMTTGSLGQGSSLAVGVALGNRLDGRENYTYLILGDGEIQEGQVWEAALYAAQQKLDNLIAFIDYNKKQLDGFTKEINDLGDIKAKFESFGWHGQEVDGSNVKEIYEAIERAKEVKGKPSVIVLHTIKGKGWSFAENTASNHHMTVSKEQMEEALDELYKKLEKAVTR</sequence>
<dbReference type="AlphaFoldDB" id="A0A4R7KPM6"/>
<comment type="caution">
    <text evidence="5">The sequence shown here is derived from an EMBL/GenBank/DDBJ whole genome shotgun (WGS) entry which is preliminary data.</text>
</comment>
<dbReference type="Proteomes" id="UP000295325">
    <property type="component" value="Unassembled WGS sequence"/>
</dbReference>
<dbReference type="SUPFAM" id="SSF52518">
    <property type="entry name" value="Thiamin diphosphate-binding fold (THDP-binding)"/>
    <property type="match status" value="1"/>
</dbReference>
<dbReference type="PANTHER" id="PTHR47514">
    <property type="entry name" value="TRANSKETOLASE N-TERMINAL SECTION-RELATED"/>
    <property type="match status" value="1"/>
</dbReference>
<dbReference type="EMBL" id="SOAZ01000013">
    <property type="protein sequence ID" value="TDT56498.1"/>
    <property type="molecule type" value="Genomic_DNA"/>
</dbReference>
<evidence type="ECO:0000313" key="6">
    <source>
        <dbReference type="Proteomes" id="UP000295325"/>
    </source>
</evidence>
<evidence type="ECO:0000259" key="4">
    <source>
        <dbReference type="Pfam" id="PF00456"/>
    </source>
</evidence>
<evidence type="ECO:0000256" key="2">
    <source>
        <dbReference type="ARBA" id="ARBA00007131"/>
    </source>
</evidence>
<reference evidence="5 6" key="1">
    <citation type="submission" date="2019-03" db="EMBL/GenBank/DDBJ databases">
        <title>Genomic Encyclopedia of Type Strains, Phase IV (KMG-IV): sequencing the most valuable type-strain genomes for metagenomic binning, comparative biology and taxonomic classification.</title>
        <authorList>
            <person name="Goeker M."/>
        </authorList>
    </citation>
    <scope>NUCLEOTIDE SEQUENCE [LARGE SCALE GENOMIC DNA]</scope>
    <source>
        <strain evidence="5 6">DSM 24455</strain>
    </source>
</reference>
<name>A0A4R7KPM6_9CLOT</name>
<keyword evidence="3" id="KW-0786">Thiamine pyrophosphate</keyword>
<dbReference type="RefSeq" id="WP_133628388.1">
    <property type="nucleotide sequence ID" value="NZ_SOAZ01000013.1"/>
</dbReference>
<dbReference type="Gene3D" id="3.40.50.970">
    <property type="match status" value="1"/>
</dbReference>
<evidence type="ECO:0000313" key="5">
    <source>
        <dbReference type="EMBL" id="TDT56498.1"/>
    </source>
</evidence>
<proteinExistence type="inferred from homology"/>
<keyword evidence="6" id="KW-1185">Reference proteome</keyword>
<comment type="cofactor">
    <cofactor evidence="1">
        <name>thiamine diphosphate</name>
        <dbReference type="ChEBI" id="CHEBI:58937"/>
    </cofactor>
</comment>
<dbReference type="InterPro" id="IPR029061">
    <property type="entry name" value="THDP-binding"/>
</dbReference>